<dbReference type="Proteomes" id="UP000887574">
    <property type="component" value="Unplaced"/>
</dbReference>
<feature type="transmembrane region" description="Helical" evidence="1">
    <location>
        <begin position="26"/>
        <end position="45"/>
    </location>
</feature>
<keyword evidence="1" id="KW-0812">Transmembrane</keyword>
<keyword evidence="1" id="KW-1133">Transmembrane helix</keyword>
<sequence length="167" mass="18547">MQLEILCTTPCRSAHSQIVSYPRFCWLRILLVLLFSLLAITRTATAKAQFPARYSLLFAPARPEIPTAVLGNGEDVADDRSTSYSLSNNKRGTVLPAQAPPNHRTLSADDRHQFVGCTSKGGGKCSMMVNVLRDPRLIPNWNRDAWSKAIAQYNAYQQLFSSSFNGQ</sequence>
<name>A0A915DI36_9BILA</name>
<evidence type="ECO:0000256" key="1">
    <source>
        <dbReference type="SAM" id="Phobius"/>
    </source>
</evidence>
<evidence type="ECO:0000313" key="3">
    <source>
        <dbReference type="WBParaSite" id="jg19719"/>
    </source>
</evidence>
<protein>
    <submittedName>
        <fullName evidence="3">Uncharacterized protein</fullName>
    </submittedName>
</protein>
<keyword evidence="1" id="KW-0472">Membrane</keyword>
<dbReference type="AlphaFoldDB" id="A0A915DI36"/>
<evidence type="ECO:0000313" key="2">
    <source>
        <dbReference type="Proteomes" id="UP000887574"/>
    </source>
</evidence>
<accession>A0A915DI36</accession>
<dbReference type="WBParaSite" id="jg19719">
    <property type="protein sequence ID" value="jg19719"/>
    <property type="gene ID" value="jg19719"/>
</dbReference>
<organism evidence="2 3">
    <name type="scientific">Ditylenchus dipsaci</name>
    <dbReference type="NCBI Taxonomy" id="166011"/>
    <lineage>
        <taxon>Eukaryota</taxon>
        <taxon>Metazoa</taxon>
        <taxon>Ecdysozoa</taxon>
        <taxon>Nematoda</taxon>
        <taxon>Chromadorea</taxon>
        <taxon>Rhabditida</taxon>
        <taxon>Tylenchina</taxon>
        <taxon>Tylenchomorpha</taxon>
        <taxon>Sphaerularioidea</taxon>
        <taxon>Anguinidae</taxon>
        <taxon>Anguininae</taxon>
        <taxon>Ditylenchus</taxon>
    </lineage>
</organism>
<reference evidence="3" key="1">
    <citation type="submission" date="2022-11" db="UniProtKB">
        <authorList>
            <consortium name="WormBaseParasite"/>
        </authorList>
    </citation>
    <scope>IDENTIFICATION</scope>
</reference>
<keyword evidence="2" id="KW-1185">Reference proteome</keyword>
<proteinExistence type="predicted"/>